<dbReference type="AlphaFoldDB" id="A0A1H8J536"/>
<dbReference type="InterPro" id="IPR025948">
    <property type="entry name" value="HTH-like_dom"/>
</dbReference>
<organism evidence="2 3">
    <name type="scientific">Paracoccus alcaliphilus</name>
    <dbReference type="NCBI Taxonomy" id="34002"/>
    <lineage>
        <taxon>Bacteria</taxon>
        <taxon>Pseudomonadati</taxon>
        <taxon>Pseudomonadota</taxon>
        <taxon>Alphaproteobacteria</taxon>
        <taxon>Rhodobacterales</taxon>
        <taxon>Paracoccaceae</taxon>
        <taxon>Paracoccus</taxon>
    </lineage>
</organism>
<dbReference type="Proteomes" id="UP000199054">
    <property type="component" value="Unassembled WGS sequence"/>
</dbReference>
<reference evidence="2 3" key="1">
    <citation type="submission" date="2016-10" db="EMBL/GenBank/DDBJ databases">
        <authorList>
            <person name="de Groot N.N."/>
        </authorList>
    </citation>
    <scope>NUCLEOTIDE SEQUENCE [LARGE SCALE GENOMIC DNA]</scope>
    <source>
        <strain evidence="2 3">DSM 8512</strain>
    </source>
</reference>
<dbReference type="Pfam" id="PF13276">
    <property type="entry name" value="HTH_21"/>
    <property type="match status" value="1"/>
</dbReference>
<keyword evidence="3" id="KW-1185">Reference proteome</keyword>
<accession>A0A1H8J536</accession>
<protein>
    <submittedName>
        <fullName evidence="2">Substrate-binding protein domain-containing protein</fullName>
    </submittedName>
</protein>
<gene>
    <name evidence="2" type="ORF">SAMN04489859_101573</name>
</gene>
<dbReference type="EMBL" id="FODE01000015">
    <property type="protein sequence ID" value="SEN75416.1"/>
    <property type="molecule type" value="Genomic_DNA"/>
</dbReference>
<sequence>MTAEPGGKKWALLDTDYVYPRTTNNILESCLKDSGAAAGVSADDIPIIGLSVGEEGLSGLDTANQPEREVRELRPANEILKKASAYFAAAELDRPFPQMIAFIDDHRRVFGVGPVWRVPRIAPSTFYAFKAVERDPPLASKRARQDRLDIPAIKQAFDGSRGRYGARKVWHPLRRSGHDITRLAPSST</sequence>
<evidence type="ECO:0000313" key="2">
    <source>
        <dbReference type="EMBL" id="SEN75416.1"/>
    </source>
</evidence>
<evidence type="ECO:0000259" key="1">
    <source>
        <dbReference type="Pfam" id="PF13276"/>
    </source>
</evidence>
<evidence type="ECO:0000313" key="3">
    <source>
        <dbReference type="Proteomes" id="UP000199054"/>
    </source>
</evidence>
<proteinExistence type="predicted"/>
<feature type="domain" description="HTH-like" evidence="1">
    <location>
        <begin position="146"/>
        <end position="178"/>
    </location>
</feature>
<dbReference type="STRING" id="34002.SAMN04489859_101573"/>
<name>A0A1H8J536_9RHOB</name>